<comment type="caution">
    <text evidence="1">The sequence shown here is derived from an EMBL/GenBank/DDBJ whole genome shotgun (WGS) entry which is preliminary data.</text>
</comment>
<gene>
    <name evidence="1" type="ORF">GCM10022394_34720</name>
</gene>
<protein>
    <submittedName>
        <fullName evidence="1">Uncharacterized protein</fullName>
    </submittedName>
</protein>
<dbReference type="EMBL" id="BAABCX010000009">
    <property type="protein sequence ID" value="GAA3551555.1"/>
    <property type="molecule type" value="Genomic_DNA"/>
</dbReference>
<sequence>MPATSVNTRNRSAIRVQFRYTPIMVQQAIQACPRPWEKVAPGRPISAQPLRSEAPALKAATLGGRFLPPRM</sequence>
<organism evidence="1 2">
    <name type="scientific">Zobellella aerophila</name>
    <dbReference type="NCBI Taxonomy" id="870480"/>
    <lineage>
        <taxon>Bacteria</taxon>
        <taxon>Pseudomonadati</taxon>
        <taxon>Pseudomonadota</taxon>
        <taxon>Gammaproteobacteria</taxon>
        <taxon>Aeromonadales</taxon>
        <taxon>Aeromonadaceae</taxon>
        <taxon>Zobellella</taxon>
    </lineage>
</organism>
<proteinExistence type="predicted"/>
<keyword evidence="2" id="KW-1185">Reference proteome</keyword>
<reference evidence="2" key="1">
    <citation type="journal article" date="2019" name="Int. J. Syst. Evol. Microbiol.">
        <title>The Global Catalogue of Microorganisms (GCM) 10K type strain sequencing project: providing services to taxonomists for standard genome sequencing and annotation.</title>
        <authorList>
            <consortium name="The Broad Institute Genomics Platform"/>
            <consortium name="The Broad Institute Genome Sequencing Center for Infectious Disease"/>
            <person name="Wu L."/>
            <person name="Ma J."/>
        </authorList>
    </citation>
    <scope>NUCLEOTIDE SEQUENCE [LARGE SCALE GENOMIC DNA]</scope>
    <source>
        <strain evidence="2">JCM 17110</strain>
    </source>
</reference>
<name>A0ABP6WN61_9GAMM</name>
<evidence type="ECO:0000313" key="2">
    <source>
        <dbReference type="Proteomes" id="UP001500795"/>
    </source>
</evidence>
<accession>A0ABP6WN61</accession>
<dbReference type="Proteomes" id="UP001500795">
    <property type="component" value="Unassembled WGS sequence"/>
</dbReference>
<evidence type="ECO:0000313" key="1">
    <source>
        <dbReference type="EMBL" id="GAA3551555.1"/>
    </source>
</evidence>